<feature type="domain" description="DNA polymerase alpha subunit B OB" evidence="9">
    <location>
        <begin position="355"/>
        <end position="460"/>
    </location>
</feature>
<dbReference type="GO" id="GO:0036064">
    <property type="term" value="C:ciliary basal body"/>
    <property type="evidence" value="ECO:0007669"/>
    <property type="project" value="Ensembl"/>
</dbReference>
<evidence type="ECO:0000256" key="6">
    <source>
        <dbReference type="SAM" id="MobiDB-lite"/>
    </source>
</evidence>
<dbReference type="InterPro" id="IPR007185">
    <property type="entry name" value="DNA_pol_a/d/e_bsu"/>
</dbReference>
<dbReference type="GO" id="GO:0005658">
    <property type="term" value="C:alpha DNA polymerase:primase complex"/>
    <property type="evidence" value="ECO:0000318"/>
    <property type="project" value="GO_Central"/>
</dbReference>
<evidence type="ECO:0000313" key="11">
    <source>
        <dbReference type="Proteomes" id="UP000002279"/>
    </source>
</evidence>
<dbReference type="Pfam" id="PF08418">
    <property type="entry name" value="Pol_alpha_B_N"/>
    <property type="match status" value="1"/>
</dbReference>
<evidence type="ECO:0000259" key="8">
    <source>
        <dbReference type="Pfam" id="PF08418"/>
    </source>
</evidence>
<dbReference type="Bgee" id="ENSOANG00000014222">
    <property type="expression patterns" value="Expressed in fibroblast and 7 other cell types or tissues"/>
</dbReference>
<dbReference type="Pfam" id="PF04042">
    <property type="entry name" value="DNA_pol_E_B"/>
    <property type="match status" value="1"/>
</dbReference>
<evidence type="ECO:0000256" key="2">
    <source>
        <dbReference type="ARBA" id="ARBA00007299"/>
    </source>
</evidence>
<dbReference type="OMA" id="THPCAWA"/>
<feature type="region of interest" description="Disordered" evidence="6">
    <location>
        <begin position="679"/>
        <end position="760"/>
    </location>
</feature>
<dbReference type="Gene3D" id="1.10.8.530">
    <property type="entry name" value="DNA polymerase alpha-primase, subunit B, N-terminal domain"/>
    <property type="match status" value="1"/>
</dbReference>
<dbReference type="PANTHER" id="PTHR23061:SF12">
    <property type="entry name" value="DNA POLYMERASE ALPHA SUBUNIT B"/>
    <property type="match status" value="1"/>
</dbReference>
<dbReference type="GO" id="GO:0003677">
    <property type="term" value="F:DNA binding"/>
    <property type="evidence" value="ECO:0007669"/>
    <property type="project" value="InterPro"/>
</dbReference>
<proteinExistence type="inferred from homology"/>
<keyword evidence="4" id="KW-0235">DNA replication</keyword>
<dbReference type="Gene3D" id="3.60.21.60">
    <property type="match status" value="1"/>
</dbReference>
<feature type="region of interest" description="Disordered" evidence="6">
    <location>
        <begin position="248"/>
        <end position="305"/>
    </location>
</feature>
<feature type="domain" description="DNA polymerase alpha subunit B N-terminal" evidence="8">
    <location>
        <begin position="140"/>
        <end position="209"/>
    </location>
</feature>
<feature type="compositionally biased region" description="Low complexity" evidence="6">
    <location>
        <begin position="250"/>
        <end position="265"/>
    </location>
</feature>
<evidence type="ECO:0000256" key="1">
    <source>
        <dbReference type="ARBA" id="ARBA00004123"/>
    </source>
</evidence>
<accession>A0A6I8NN61</accession>
<evidence type="ECO:0000256" key="3">
    <source>
        <dbReference type="ARBA" id="ARBA00018596"/>
    </source>
</evidence>
<dbReference type="Ensembl" id="ENSOANT00000048135.1">
    <property type="protein sequence ID" value="ENSOANP00000042619.1"/>
    <property type="gene ID" value="ENSOANG00000014222.3"/>
</dbReference>
<dbReference type="GeneTree" id="ENSGT00390000016784"/>
<dbReference type="GO" id="GO:0005829">
    <property type="term" value="C:cytosol"/>
    <property type="evidence" value="ECO:0007669"/>
    <property type="project" value="Ensembl"/>
</dbReference>
<comment type="subcellular location">
    <subcellularLocation>
        <location evidence="1">Nucleus</location>
    </subcellularLocation>
</comment>
<sequence>MRTLAFGGSPSPPSLGGGVVFPPWPAGVCAHARERRGSGRAHARRGFWRVFLAPLWPPSLSEASGRRRFSGGGCLAVPWRQVSFPGAPTLPFYSGVAQGRRASLVWGPPQRVKPLRPLVGREKRGRGAPLLRVAMAVSAERLAQELREFGLEFEEEEEAVSEKLVELCLMHRMKDDELARELIAYTTNKREARITLELLNVFEHDLANRRTSMARQSAAKRGGGHAGPRDITSIQELIEEEAEVEDLLDSYTSSSKSSQKRTITTPETPRSKRIVSTRSPHLLFSPTSFSPSATPSQKYSSRSSRGEVVTSFGSAQGMSWSGQGGEGSVSLSVLGCPESLTGTYRSMFQKPVDVREVLICKIEDLGYELKEVYNIESFSPVLVPAQEPVTVLGQIGCDSNGKLNPKSVILEGDREHSLGAQLPLDLSELQEYSLFPGQVVVMEGTNTTGKKLIATKLYQGVPLPFHQSAEEDPEQRMVVAASGPYTTSDSITYDPMMDLIAVINRDRPDVCILFGPFLDAKHEQVESCQLTSPFEDVFKQCLRTIIEGTRSSGSHLVFVPSLRDVHHDLVYPQPPFSCYELPKEDRQRVLFVSDPCTLSVNGVVFGLTSTDLLFHMGSEEICSYYPLYPPMEEMTVDYENFFTYAQLPVTPDVLIVPSELRYFVKVKSRADIEVAPGLEETKAGRPMPGAELRRVAPDRSARGERVPLRTAQRGSSQAGEGRGEKTHPCAWACRPHAAPGGLRANSVTAAPEGAVLGAGG</sequence>
<dbReference type="GO" id="GO:0006270">
    <property type="term" value="P:DNA replication initiation"/>
    <property type="evidence" value="ECO:0000318"/>
    <property type="project" value="GO_Central"/>
</dbReference>
<dbReference type="FunFam" id="3.60.21.60:FF:000002">
    <property type="entry name" value="DNA polymerase alpha subunit B"/>
    <property type="match status" value="1"/>
</dbReference>
<evidence type="ECO:0000259" key="7">
    <source>
        <dbReference type="Pfam" id="PF04042"/>
    </source>
</evidence>
<evidence type="ECO:0000256" key="4">
    <source>
        <dbReference type="ARBA" id="ARBA00022705"/>
    </source>
</evidence>
<evidence type="ECO:0000313" key="10">
    <source>
        <dbReference type="Ensembl" id="ENSOANP00000042619.1"/>
    </source>
</evidence>
<comment type="similarity">
    <text evidence="2">Belongs to the DNA polymerase alpha subunit B family.</text>
</comment>
<keyword evidence="5" id="KW-0539">Nucleus</keyword>
<dbReference type="GO" id="GO:0006269">
    <property type="term" value="P:DNA replication, synthesis of primer"/>
    <property type="evidence" value="ECO:0007669"/>
    <property type="project" value="Ensembl"/>
</dbReference>
<dbReference type="PANTHER" id="PTHR23061">
    <property type="entry name" value="DNA POLYMERASE 2 ALPHA 70 KDA SUBUNIT"/>
    <property type="match status" value="1"/>
</dbReference>
<feature type="compositionally biased region" description="Low complexity" evidence="6">
    <location>
        <begin position="279"/>
        <end position="296"/>
    </location>
</feature>
<feature type="domain" description="DNA polymerase alpha/delta/epsilon subunit B" evidence="7">
    <location>
        <begin position="478"/>
        <end position="665"/>
    </location>
</feature>
<dbReference type="InParanoid" id="A0A6I8NN61"/>
<reference evidence="10 11" key="1">
    <citation type="journal article" date="2008" name="Nature">
        <title>Genome analysis of the platypus reveals unique signatures of evolution.</title>
        <authorList>
            <person name="Warren W.C."/>
            <person name="Hillier L.W."/>
            <person name="Marshall Graves J.A."/>
            <person name="Birney E."/>
            <person name="Ponting C.P."/>
            <person name="Grutzner F."/>
            <person name="Belov K."/>
            <person name="Miller W."/>
            <person name="Clarke L."/>
            <person name="Chinwalla A.T."/>
            <person name="Yang S.P."/>
            <person name="Heger A."/>
            <person name="Locke D.P."/>
            <person name="Miethke P."/>
            <person name="Waters P.D."/>
            <person name="Veyrunes F."/>
            <person name="Fulton L."/>
            <person name="Fulton B."/>
            <person name="Graves T."/>
            <person name="Wallis J."/>
            <person name="Puente X.S."/>
            <person name="Lopez-Otin C."/>
            <person name="Ordonez G.R."/>
            <person name="Eichler E.E."/>
            <person name="Chen L."/>
            <person name="Cheng Z."/>
            <person name="Deakin J.E."/>
            <person name="Alsop A."/>
            <person name="Thompson K."/>
            <person name="Kirby P."/>
            <person name="Papenfuss A.T."/>
            <person name="Wakefield M.J."/>
            <person name="Olender T."/>
            <person name="Lancet D."/>
            <person name="Huttley G.A."/>
            <person name="Smit A.F."/>
            <person name="Pask A."/>
            <person name="Temple-Smith P."/>
            <person name="Batzer M.A."/>
            <person name="Walker J.A."/>
            <person name="Konkel M.K."/>
            <person name="Harris R.S."/>
            <person name="Whittington C.M."/>
            <person name="Wong E.S."/>
            <person name="Gemmell N.J."/>
            <person name="Buschiazzo E."/>
            <person name="Vargas Jentzsch I.M."/>
            <person name="Merkel A."/>
            <person name="Schmitz J."/>
            <person name="Zemann A."/>
            <person name="Churakov G."/>
            <person name="Kriegs J.O."/>
            <person name="Brosius J."/>
            <person name="Murchison E.P."/>
            <person name="Sachidanandam R."/>
            <person name="Smith C."/>
            <person name="Hannon G.J."/>
            <person name="Tsend-Ayush E."/>
            <person name="McMillan D."/>
            <person name="Attenborough R."/>
            <person name="Rens W."/>
            <person name="Ferguson-Smith M."/>
            <person name="Lefevre C.M."/>
            <person name="Sharp J.A."/>
            <person name="Nicholas K.R."/>
            <person name="Ray D.A."/>
            <person name="Kube M."/>
            <person name="Reinhardt R."/>
            <person name="Pringle T.H."/>
            <person name="Taylor J."/>
            <person name="Jones R.C."/>
            <person name="Nixon B."/>
            <person name="Dacheux J.L."/>
            <person name="Niwa H."/>
            <person name="Sekita Y."/>
            <person name="Huang X."/>
            <person name="Stark A."/>
            <person name="Kheradpour P."/>
            <person name="Kellis M."/>
            <person name="Flicek P."/>
            <person name="Chen Y."/>
            <person name="Webber C."/>
            <person name="Hardison R."/>
            <person name="Nelson J."/>
            <person name="Hallsworth-Pepin K."/>
            <person name="Delehaunty K."/>
            <person name="Markovic C."/>
            <person name="Minx P."/>
            <person name="Feng Y."/>
            <person name="Kremitzki C."/>
            <person name="Mitreva M."/>
            <person name="Glasscock J."/>
            <person name="Wylie T."/>
            <person name="Wohldmann P."/>
            <person name="Thiru P."/>
            <person name="Nhan M.N."/>
            <person name="Pohl C.S."/>
            <person name="Smith S.M."/>
            <person name="Hou S."/>
            <person name="Nefedov M."/>
            <person name="de Jong P.J."/>
            <person name="Renfree M.B."/>
            <person name="Mardis E.R."/>
            <person name="Wilson R.K."/>
        </authorList>
    </citation>
    <scope>NUCLEOTIDE SEQUENCE [LARGE SCALE GENOMIC DNA]</scope>
    <source>
        <strain evidence="10 11">Glennie</strain>
    </source>
</reference>
<dbReference type="AlphaFoldDB" id="A0A6I8NN61"/>
<dbReference type="InterPro" id="IPR043034">
    <property type="entry name" value="DNA_pol_alpha_B_N_sf"/>
</dbReference>
<evidence type="ECO:0000256" key="5">
    <source>
        <dbReference type="ARBA" id="ARBA00023242"/>
    </source>
</evidence>
<feature type="compositionally biased region" description="Basic and acidic residues" evidence="6">
    <location>
        <begin position="691"/>
        <end position="707"/>
    </location>
</feature>
<protein>
    <recommendedName>
        <fullName evidence="3">DNA polymerase alpha subunit B</fullName>
    </recommendedName>
</protein>
<dbReference type="InterPro" id="IPR013627">
    <property type="entry name" value="Pol_alpha_B_N"/>
</dbReference>
<organism evidence="10 11">
    <name type="scientific">Ornithorhynchus anatinus</name>
    <name type="common">Duckbill platypus</name>
    <dbReference type="NCBI Taxonomy" id="9258"/>
    <lineage>
        <taxon>Eukaryota</taxon>
        <taxon>Metazoa</taxon>
        <taxon>Chordata</taxon>
        <taxon>Craniata</taxon>
        <taxon>Vertebrata</taxon>
        <taxon>Euteleostomi</taxon>
        <taxon>Mammalia</taxon>
        <taxon>Monotremata</taxon>
        <taxon>Ornithorhynchidae</taxon>
        <taxon>Ornithorhynchus</taxon>
    </lineage>
</organism>
<dbReference type="InterPro" id="IPR054300">
    <property type="entry name" value="OB_DPOA2"/>
</dbReference>
<dbReference type="InterPro" id="IPR016722">
    <property type="entry name" value="DNA_pol_alpha_bsu"/>
</dbReference>
<reference evidence="10" key="2">
    <citation type="submission" date="2025-08" db="UniProtKB">
        <authorList>
            <consortium name="Ensembl"/>
        </authorList>
    </citation>
    <scope>IDENTIFICATION</scope>
    <source>
        <strain evidence="10">Glennie</strain>
    </source>
</reference>
<dbReference type="Pfam" id="PF22062">
    <property type="entry name" value="OB_DPOA2"/>
    <property type="match status" value="1"/>
</dbReference>
<gene>
    <name evidence="10" type="primary">POLA2</name>
</gene>
<dbReference type="Proteomes" id="UP000002279">
    <property type="component" value="Chromosome 3"/>
</dbReference>
<keyword evidence="11" id="KW-1185">Reference proteome</keyword>
<name>A0A6I8NN61_ORNAN</name>
<reference evidence="10" key="3">
    <citation type="submission" date="2025-09" db="UniProtKB">
        <authorList>
            <consortium name="Ensembl"/>
        </authorList>
    </citation>
    <scope>IDENTIFICATION</scope>
    <source>
        <strain evidence="10">Glennie</strain>
    </source>
</reference>
<dbReference type="FunCoup" id="A0A6I8NN61">
    <property type="interactions" value="1831"/>
</dbReference>
<evidence type="ECO:0000259" key="9">
    <source>
        <dbReference type="Pfam" id="PF22062"/>
    </source>
</evidence>